<dbReference type="InterPro" id="IPR014710">
    <property type="entry name" value="RmlC-like_jellyroll"/>
</dbReference>
<dbReference type="Pfam" id="PF07883">
    <property type="entry name" value="Cupin_2"/>
    <property type="match status" value="1"/>
</dbReference>
<name>A0A2M7RK46_9BACT</name>
<dbReference type="Gene3D" id="2.60.120.10">
    <property type="entry name" value="Jelly Rolls"/>
    <property type="match status" value="1"/>
</dbReference>
<sequence length="105" mass="11904">MKNDISFIPSSIGESVSYSAGSIISKIIYKSDKLLVTLFAVAKGEAIEEHTTTKEAIVHILEGEGKFYLKDQWRDFKAGDYFYMPVNLIHAIAAKTDFKFLLYQF</sequence>
<dbReference type="InterPro" id="IPR013096">
    <property type="entry name" value="Cupin_2"/>
</dbReference>
<dbReference type="InterPro" id="IPR011051">
    <property type="entry name" value="RmlC_Cupin_sf"/>
</dbReference>
<protein>
    <submittedName>
        <fullName evidence="2">Cupin domain-containing protein</fullName>
    </submittedName>
</protein>
<comment type="caution">
    <text evidence="2">The sequence shown here is derived from an EMBL/GenBank/DDBJ whole genome shotgun (WGS) entry which is preliminary data.</text>
</comment>
<dbReference type="SUPFAM" id="SSF51182">
    <property type="entry name" value="RmlC-like cupins"/>
    <property type="match status" value="1"/>
</dbReference>
<organism evidence="2 3">
    <name type="scientific">Candidatus Kerfeldbacteria bacterium CG_4_10_14_0_8_um_filter_42_10</name>
    <dbReference type="NCBI Taxonomy" id="2014248"/>
    <lineage>
        <taxon>Bacteria</taxon>
        <taxon>Candidatus Kerfeldiibacteriota</taxon>
    </lineage>
</organism>
<dbReference type="CDD" id="cd02230">
    <property type="entry name" value="cupin_HP0902-like"/>
    <property type="match status" value="1"/>
</dbReference>
<proteinExistence type="predicted"/>
<dbReference type="PANTHER" id="PTHR37694">
    <property type="entry name" value="SLR8022 PROTEIN"/>
    <property type="match status" value="1"/>
</dbReference>
<gene>
    <name evidence="2" type="ORF">COY66_01100</name>
</gene>
<feature type="domain" description="Cupin type-2" evidence="1">
    <location>
        <begin position="38"/>
        <end position="97"/>
    </location>
</feature>
<dbReference type="AlphaFoldDB" id="A0A2M7RK46"/>
<reference evidence="2 3" key="1">
    <citation type="submission" date="2017-09" db="EMBL/GenBank/DDBJ databases">
        <title>Depth-based differentiation of microbial function through sediment-hosted aquifers and enrichment of novel symbionts in the deep terrestrial subsurface.</title>
        <authorList>
            <person name="Probst A.J."/>
            <person name="Ladd B."/>
            <person name="Jarett J.K."/>
            <person name="Geller-Mcgrath D.E."/>
            <person name="Sieber C.M."/>
            <person name="Emerson J.B."/>
            <person name="Anantharaman K."/>
            <person name="Thomas B.C."/>
            <person name="Malmstrom R."/>
            <person name="Stieglmeier M."/>
            <person name="Klingl A."/>
            <person name="Woyke T."/>
            <person name="Ryan C.M."/>
            <person name="Banfield J.F."/>
        </authorList>
    </citation>
    <scope>NUCLEOTIDE SEQUENCE [LARGE SCALE GENOMIC DNA]</scope>
    <source>
        <strain evidence="2">CG_4_10_14_0_8_um_filter_42_10</strain>
    </source>
</reference>
<dbReference type="EMBL" id="PFMD01000012">
    <property type="protein sequence ID" value="PIY97133.1"/>
    <property type="molecule type" value="Genomic_DNA"/>
</dbReference>
<evidence type="ECO:0000259" key="1">
    <source>
        <dbReference type="Pfam" id="PF07883"/>
    </source>
</evidence>
<dbReference type="Proteomes" id="UP000230779">
    <property type="component" value="Unassembled WGS sequence"/>
</dbReference>
<accession>A0A2M7RK46</accession>
<evidence type="ECO:0000313" key="3">
    <source>
        <dbReference type="Proteomes" id="UP000230779"/>
    </source>
</evidence>
<evidence type="ECO:0000313" key="2">
    <source>
        <dbReference type="EMBL" id="PIY97133.1"/>
    </source>
</evidence>
<dbReference type="PANTHER" id="PTHR37694:SF1">
    <property type="entry name" value="SLR8022 PROTEIN"/>
    <property type="match status" value="1"/>
</dbReference>